<evidence type="ECO:0000313" key="2">
    <source>
        <dbReference type="EMBL" id="JAE18614.1"/>
    </source>
</evidence>
<reference evidence="2" key="2">
    <citation type="journal article" date="2015" name="Data Brief">
        <title>Shoot transcriptome of the giant reed, Arundo donax.</title>
        <authorList>
            <person name="Barrero R.A."/>
            <person name="Guerrero F.D."/>
            <person name="Moolhuijzen P."/>
            <person name="Goolsby J.A."/>
            <person name="Tidwell J."/>
            <person name="Bellgard S.E."/>
            <person name="Bellgard M.I."/>
        </authorList>
    </citation>
    <scope>NUCLEOTIDE SEQUENCE</scope>
    <source>
        <tissue evidence="2">Shoot tissue taken approximately 20 cm above the soil surface</tissue>
    </source>
</reference>
<protein>
    <submittedName>
        <fullName evidence="2">Uncharacterized protein</fullName>
    </submittedName>
</protein>
<proteinExistence type="predicted"/>
<sequence length="22" mass="2608">MRERPDDEQRLSRGRPMPVPQG</sequence>
<dbReference type="EMBL" id="GBRH01179282">
    <property type="protein sequence ID" value="JAE18614.1"/>
    <property type="molecule type" value="Transcribed_RNA"/>
</dbReference>
<name>A0A0A9G5A0_ARUDO</name>
<accession>A0A0A9G5A0</accession>
<feature type="compositionally biased region" description="Basic and acidic residues" evidence="1">
    <location>
        <begin position="1"/>
        <end position="11"/>
    </location>
</feature>
<feature type="region of interest" description="Disordered" evidence="1">
    <location>
        <begin position="1"/>
        <end position="22"/>
    </location>
</feature>
<dbReference type="AlphaFoldDB" id="A0A0A9G5A0"/>
<evidence type="ECO:0000256" key="1">
    <source>
        <dbReference type="SAM" id="MobiDB-lite"/>
    </source>
</evidence>
<organism evidence="2">
    <name type="scientific">Arundo donax</name>
    <name type="common">Giant reed</name>
    <name type="synonym">Donax arundinaceus</name>
    <dbReference type="NCBI Taxonomy" id="35708"/>
    <lineage>
        <taxon>Eukaryota</taxon>
        <taxon>Viridiplantae</taxon>
        <taxon>Streptophyta</taxon>
        <taxon>Embryophyta</taxon>
        <taxon>Tracheophyta</taxon>
        <taxon>Spermatophyta</taxon>
        <taxon>Magnoliopsida</taxon>
        <taxon>Liliopsida</taxon>
        <taxon>Poales</taxon>
        <taxon>Poaceae</taxon>
        <taxon>PACMAD clade</taxon>
        <taxon>Arundinoideae</taxon>
        <taxon>Arundineae</taxon>
        <taxon>Arundo</taxon>
    </lineage>
</organism>
<reference evidence="2" key="1">
    <citation type="submission" date="2014-09" db="EMBL/GenBank/DDBJ databases">
        <authorList>
            <person name="Magalhaes I.L.F."/>
            <person name="Oliveira U."/>
            <person name="Santos F.R."/>
            <person name="Vidigal T.H.D.A."/>
            <person name="Brescovit A.D."/>
            <person name="Santos A.J."/>
        </authorList>
    </citation>
    <scope>NUCLEOTIDE SEQUENCE</scope>
    <source>
        <tissue evidence="2">Shoot tissue taken approximately 20 cm above the soil surface</tissue>
    </source>
</reference>